<accession>A0A1U8BPB0</accession>
<protein>
    <submittedName>
        <fullName evidence="2">Leucine-rich repeat protein soc-2 homolog</fullName>
    </submittedName>
</protein>
<dbReference type="SUPFAM" id="SSF52047">
    <property type="entry name" value="RNI-like"/>
    <property type="match status" value="1"/>
</dbReference>
<dbReference type="InterPro" id="IPR032675">
    <property type="entry name" value="LRR_dom_sf"/>
</dbReference>
<organism evidence="1 2">
    <name type="scientific">Nelumbo nucifera</name>
    <name type="common">Sacred lotus</name>
    <dbReference type="NCBI Taxonomy" id="4432"/>
    <lineage>
        <taxon>Eukaryota</taxon>
        <taxon>Viridiplantae</taxon>
        <taxon>Streptophyta</taxon>
        <taxon>Embryophyta</taxon>
        <taxon>Tracheophyta</taxon>
        <taxon>Spermatophyta</taxon>
        <taxon>Magnoliopsida</taxon>
        <taxon>Proteales</taxon>
        <taxon>Nelumbonaceae</taxon>
        <taxon>Nelumbo</taxon>
    </lineage>
</organism>
<reference evidence="2" key="1">
    <citation type="submission" date="2025-08" db="UniProtKB">
        <authorList>
            <consortium name="RefSeq"/>
        </authorList>
    </citation>
    <scope>IDENTIFICATION</scope>
</reference>
<dbReference type="RefSeq" id="XP_010279012.1">
    <property type="nucleotide sequence ID" value="XM_010280710.2"/>
</dbReference>
<dbReference type="InParanoid" id="A0A1U8BPB0"/>
<dbReference type="PANTHER" id="PTHR36766:SF70">
    <property type="entry name" value="DISEASE RESISTANCE PROTEIN RGA4"/>
    <property type="match status" value="1"/>
</dbReference>
<name>A0A1U8BPB0_NELNU</name>
<dbReference type="AlphaFoldDB" id="A0A1U8BPB0"/>
<proteinExistence type="predicted"/>
<dbReference type="OrthoDB" id="1935327at2759"/>
<evidence type="ECO:0000313" key="1">
    <source>
        <dbReference type="Proteomes" id="UP000189703"/>
    </source>
</evidence>
<dbReference type="Proteomes" id="UP000189703">
    <property type="component" value="Unplaced"/>
</dbReference>
<dbReference type="KEGG" id="nnu:104613022"/>
<evidence type="ECO:0000313" key="2">
    <source>
        <dbReference type="RefSeq" id="XP_010279012.1"/>
    </source>
</evidence>
<dbReference type="Gene3D" id="3.80.10.10">
    <property type="entry name" value="Ribonuclease Inhibitor"/>
    <property type="match status" value="1"/>
</dbReference>
<dbReference type="GeneID" id="104613022"/>
<gene>
    <name evidence="2" type="primary">LOC104613022</name>
</gene>
<sequence length="118" mass="13471">MEGLTSIRILQISDCWDLKSLHPQAVKQYLADLEELQIESCQIFHSLEGIGGLSALKALRIRDLPKLVAFPEELGDLKSLRKLHIENCRNLSSLPQGMRRLSDLKSTTSDFLFYLWTN</sequence>
<dbReference type="PANTHER" id="PTHR36766">
    <property type="entry name" value="PLANT BROAD-SPECTRUM MILDEW RESISTANCE PROTEIN RPW8"/>
    <property type="match status" value="1"/>
</dbReference>
<keyword evidence="1" id="KW-1185">Reference proteome</keyword>